<reference evidence="9 10" key="1">
    <citation type="journal article" date="2014" name="PLoS ONE">
        <title>De novo Genome Assembly of the Fungal Plant Pathogen Pyrenophora semeniperda.</title>
        <authorList>
            <person name="Soliai M.M."/>
            <person name="Meyer S.E."/>
            <person name="Udall J.A."/>
            <person name="Elzinga D.E."/>
            <person name="Hermansen R.A."/>
            <person name="Bodily P.M."/>
            <person name="Hart A.A."/>
            <person name="Coleman C.E."/>
        </authorList>
    </citation>
    <scope>NUCLEOTIDE SEQUENCE [LARGE SCALE GENOMIC DNA]</scope>
    <source>
        <strain evidence="9 10">CCB06</strain>
        <tissue evidence="9">Mycelium</tissue>
    </source>
</reference>
<dbReference type="CDD" id="cd13880">
    <property type="entry name" value="CuRO_2_MaLCC_like"/>
    <property type="match status" value="1"/>
</dbReference>
<dbReference type="CDD" id="cd13854">
    <property type="entry name" value="CuRO_1_MaLCC_like"/>
    <property type="match status" value="1"/>
</dbReference>
<dbReference type="GO" id="GO:0005507">
    <property type="term" value="F:copper ion binding"/>
    <property type="evidence" value="ECO:0007669"/>
    <property type="project" value="InterPro"/>
</dbReference>
<dbReference type="FunFam" id="2.60.40.420:FF:000045">
    <property type="entry name" value="Laccase 2"/>
    <property type="match status" value="1"/>
</dbReference>
<comment type="similarity">
    <text evidence="1">Belongs to the multicopper oxidase family.</text>
</comment>
<dbReference type="Pfam" id="PF07731">
    <property type="entry name" value="Cu-oxidase_2"/>
    <property type="match status" value="1"/>
</dbReference>
<evidence type="ECO:0000256" key="2">
    <source>
        <dbReference type="ARBA" id="ARBA00022723"/>
    </source>
</evidence>
<feature type="domain" description="Plastocyanin-like" evidence="6">
    <location>
        <begin position="290"/>
        <end position="433"/>
    </location>
</feature>
<dbReference type="InterPro" id="IPR001117">
    <property type="entry name" value="Cu-oxidase_2nd"/>
</dbReference>
<name>A0A3M7MFD0_9PLEO</name>
<evidence type="ECO:0000259" key="6">
    <source>
        <dbReference type="Pfam" id="PF00394"/>
    </source>
</evidence>
<evidence type="ECO:0000313" key="9">
    <source>
        <dbReference type="EMBL" id="RMZ73074.1"/>
    </source>
</evidence>
<feature type="domain" description="Plastocyanin-like" evidence="8">
    <location>
        <begin position="148"/>
        <end position="277"/>
    </location>
</feature>
<dbReference type="Proteomes" id="UP000265663">
    <property type="component" value="Unassembled WGS sequence"/>
</dbReference>
<dbReference type="InterPro" id="IPR008972">
    <property type="entry name" value="Cupredoxin"/>
</dbReference>
<dbReference type="InterPro" id="IPR011707">
    <property type="entry name" value="Cu-oxidase-like_N"/>
</dbReference>
<gene>
    <name evidence="9" type="ORF">GMOD_00009586</name>
</gene>
<evidence type="ECO:0000256" key="4">
    <source>
        <dbReference type="ARBA" id="ARBA00023008"/>
    </source>
</evidence>
<evidence type="ECO:0000256" key="1">
    <source>
        <dbReference type="ARBA" id="ARBA00010609"/>
    </source>
</evidence>
<keyword evidence="5" id="KW-0812">Transmembrane</keyword>
<feature type="transmembrane region" description="Helical" evidence="5">
    <location>
        <begin position="61"/>
        <end position="79"/>
    </location>
</feature>
<dbReference type="EMBL" id="KE747838">
    <property type="protein sequence ID" value="RMZ73074.1"/>
    <property type="molecule type" value="Genomic_DNA"/>
</dbReference>
<evidence type="ECO:0000313" key="10">
    <source>
        <dbReference type="Proteomes" id="UP000265663"/>
    </source>
</evidence>
<proteinExistence type="inferred from homology"/>
<dbReference type="PROSITE" id="PS00080">
    <property type="entry name" value="MULTICOPPER_OXIDASE2"/>
    <property type="match status" value="1"/>
</dbReference>
<evidence type="ECO:0000256" key="3">
    <source>
        <dbReference type="ARBA" id="ARBA00023002"/>
    </source>
</evidence>
<keyword evidence="4" id="KW-0186">Copper</keyword>
<dbReference type="InterPro" id="IPR011706">
    <property type="entry name" value="Cu-oxidase_C"/>
</dbReference>
<dbReference type="InterPro" id="IPR033138">
    <property type="entry name" value="Cu_oxidase_CS"/>
</dbReference>
<dbReference type="FunFam" id="2.60.40.420:FF:000021">
    <property type="entry name" value="Extracellular dihydrogeodin oxidase/laccase"/>
    <property type="match status" value="1"/>
</dbReference>
<protein>
    <submittedName>
        <fullName evidence="9">Copper ion binding</fullName>
    </submittedName>
</protein>
<keyword evidence="2" id="KW-0479">Metal-binding</keyword>
<dbReference type="Gene3D" id="2.60.40.420">
    <property type="entry name" value="Cupredoxins - blue copper proteins"/>
    <property type="match status" value="3"/>
</dbReference>
<keyword evidence="5" id="KW-1133">Transmembrane helix</keyword>
<dbReference type="OrthoDB" id="2121828at2759"/>
<dbReference type="InterPro" id="IPR002355">
    <property type="entry name" value="Cu_oxidase_Cu_BS"/>
</dbReference>
<dbReference type="Pfam" id="PF00394">
    <property type="entry name" value="Cu-oxidase"/>
    <property type="match status" value="1"/>
</dbReference>
<keyword evidence="5" id="KW-0472">Membrane</keyword>
<accession>A0A3M7MFD0</accession>
<sequence>MIKPSVPPFSHTSLSSHRLLFGYVRTLSVYCLSRDPGVVYTCILSFIFFLFIMVPSTSRVVVFLALLLPTIVSIAVPVTEAAPQKLDVPWKKSGLYSGYRRRRDGYNTGCNHGPETRGCWPNGFDIDTDMNKEWPDTGKTVKYDLTITNVTGAPDGFERQMFHINGQFPGPVSAKLRSRLAVANILQTIIADWGDDLEITVTNSVQSNGTGLHWHGMRQLGSNEQDGVNGITECPIPPGGTRVYKFKATQFGTTWYHSHYSVQYGDGIWGPMIIRGPSTADWDIDLGALPMTDWFHATTFTVNAAAVHANGPPTADNVLINGTMTSTAGGAYAETILTPGKAHLLRLMNVGINNYLHVGLDGHEFQVISADFTPIKPFFTNTLSIAVGQRYEVIINATQPIGNYWLRVGTGGACDGPNANAANIRSIFRYAGAKSGEEPKNDIEIDLPSGCYDQPGIIPHIKTTVPQNVPKQLSLGFNPNYTSSVSQSRGLVQWLVNGAPMAIDLQVPTLQSVLNGNVTTGTNRHVFEVDQKSQWQYWLIHQEPTAPRLPHPIHLHGHDFFVLAQVENAVWDGDISRLQMDNPVRRDTADLPAGGYLVLAFESDNPGAWLMHCHIPFHVAAGLGVQFVERRGEITAKDGFAEMKRGCGEWGEWVGEAHPNGILFPGDSGLR</sequence>
<evidence type="ECO:0000256" key="5">
    <source>
        <dbReference type="SAM" id="Phobius"/>
    </source>
</evidence>
<dbReference type="InterPro" id="IPR045087">
    <property type="entry name" value="Cu-oxidase_fam"/>
</dbReference>
<dbReference type="CDD" id="cd13901">
    <property type="entry name" value="CuRO_3_MaLCC_like"/>
    <property type="match status" value="1"/>
</dbReference>
<dbReference type="GO" id="GO:0016491">
    <property type="term" value="F:oxidoreductase activity"/>
    <property type="evidence" value="ECO:0007669"/>
    <property type="project" value="UniProtKB-KW"/>
</dbReference>
<evidence type="ECO:0000259" key="8">
    <source>
        <dbReference type="Pfam" id="PF07732"/>
    </source>
</evidence>
<feature type="domain" description="Plastocyanin-like" evidence="7">
    <location>
        <begin position="507"/>
        <end position="631"/>
    </location>
</feature>
<dbReference type="SUPFAM" id="SSF49503">
    <property type="entry name" value="Cupredoxins"/>
    <property type="match status" value="3"/>
</dbReference>
<evidence type="ECO:0000259" key="7">
    <source>
        <dbReference type="Pfam" id="PF07731"/>
    </source>
</evidence>
<dbReference type="PANTHER" id="PTHR11709">
    <property type="entry name" value="MULTI-COPPER OXIDASE"/>
    <property type="match status" value="1"/>
</dbReference>
<dbReference type="Pfam" id="PF07732">
    <property type="entry name" value="Cu-oxidase_3"/>
    <property type="match status" value="1"/>
</dbReference>
<dbReference type="PROSITE" id="PS00079">
    <property type="entry name" value="MULTICOPPER_OXIDASE1"/>
    <property type="match status" value="1"/>
</dbReference>
<organism evidence="9 10">
    <name type="scientific">Pyrenophora seminiperda CCB06</name>
    <dbReference type="NCBI Taxonomy" id="1302712"/>
    <lineage>
        <taxon>Eukaryota</taxon>
        <taxon>Fungi</taxon>
        <taxon>Dikarya</taxon>
        <taxon>Ascomycota</taxon>
        <taxon>Pezizomycotina</taxon>
        <taxon>Dothideomycetes</taxon>
        <taxon>Pleosporomycetidae</taxon>
        <taxon>Pleosporales</taxon>
        <taxon>Pleosporineae</taxon>
        <taxon>Pleosporaceae</taxon>
        <taxon>Pyrenophora</taxon>
    </lineage>
</organism>
<keyword evidence="10" id="KW-1185">Reference proteome</keyword>
<dbReference type="AlphaFoldDB" id="A0A3M7MFD0"/>
<keyword evidence="3" id="KW-0560">Oxidoreductase</keyword>
<feature type="transmembrane region" description="Helical" evidence="5">
    <location>
        <begin position="37"/>
        <end position="54"/>
    </location>
</feature>
<dbReference type="PANTHER" id="PTHR11709:SF71">
    <property type="entry name" value="OXIDOREDUCTASE TPCJ"/>
    <property type="match status" value="1"/>
</dbReference>